<evidence type="ECO:0000313" key="3">
    <source>
        <dbReference type="Proteomes" id="UP000036923"/>
    </source>
</evidence>
<gene>
    <name evidence="2" type="ORF">Bccel_5405</name>
</gene>
<dbReference type="NCBIfam" id="TIGR01643">
    <property type="entry name" value="YD_repeat_2x"/>
    <property type="match status" value="1"/>
</dbReference>
<dbReference type="PATRIC" id="fig|398512.5.peg.5670"/>
<dbReference type="eggNOG" id="COG3055">
    <property type="taxonomic scope" value="Bacteria"/>
</dbReference>
<sequence>MPTVYVNNGRIIVGANFETGSTTTQYHGRLKMLNPRDYVLVNGNFGAYSYLGGTDILTAGTLEIKGNFTQGYGQHNNFHANGNHKVILSGTTQQIITFNKFESNVTNYNNGNGSRFNILVISNPNCIFYPPEARNGVKVSVSSDDPFTPKVAIQERPEKMTDARKDHCAVSIGSKMYVLGGIGDTGSSLKSVEKFNLYGAEGIGWTNCDTSMKVERSSFAAVAMNNLIYIIGGINKTGTTTNYINNIETYDTGSSTSYPDYTYTNPEWLKRYEHSAAVVNGKIYIIGGIDSNGTYLNDILEFDPNAPAGTEKLQKKSYTLTYARSSFGVAVLNDKIYVFGGKGSNGNPINKVEVITPSASKVEAATSMGFDRRSFGTAVVNGKIYIMGGYGNNSTGVASSEQDSIIECTPGNANNTTNTNPLVINYVAKTQKLITAKLRFGTETLYNRIYISGGSATDNGVALKNLVEYIPQQIPGIKFPDKYLGRDTTAAKKMYLDNHVNVLTGNYTDQIKDIAIDTTGVDFVFERSYNSAARNESTNIGKGWRSNFDTCIKDVTGASDYVVIASSLNLREWPEGPIIDSYSNGTMVSRYESVDEYNGWVYVNIPKFGINGWMYKSYLKSSPEKKYEVTYPTGSKEVFKQIGTSTKYAAFGNYDQLETADGKTFKLYRKDEKLMYVYTRADLAVTTPALLANITDMSGNVLTIGYTSGKVTSVSDAVSGVTNRKLTFNYDSNAYTAAGHPEITNSNANLIKTISVGYKENNVNKTGYIVFRYDSNNQLIGVIDLKGNETVYSYVPNKVGLLESVSENGIVEMTNTYDNVLERIIRQTDSERNMEVYQYYDVTIDEKNSNLADSEGFIRYTFDKRGYKHKTVMSVMDMKPISQEEPDDGANVGLSPTKTNYFIYDATNTERNITNLKEGDDFYKNTYKDMQAGTTNYKTKEVITDRYGNVTVVEKDNSGDVTQRTLYEKQDYAANAEAQRTKYIRNKYVYSDSTFTGSTALKIHNLSGEYLFDGYYDGVTKKKCLEATQYDYDTKGRLKRIVSPLNLNSVVETTDLNTIKYTEGTSDKSLFSITEYKYNDEIAGNTDTIKGLLDTITYPEGGSKSDVYIKVVAANSTTQYYKVTINRASLCSDAGLTSVLSQAIIAGSEAGTSASPKTASINVANSVSTVAASDIVKHDIGATVTFYGTNSSFTTPATGSVSLTAGSGTNVYIMVKASDSTTRYYRVTINRSATLSSDAGLNSVLGQAIIAGGEAGTSGAPKTASITVANGVSTVAASDIIKRDVGATVTFYGADSSFTTPVVGSVNLVVGTGTNVYIKVVAANSTTQYYKITINRSASLSSDAGLTSVFGQAIITGSEAGTSGAPKTANITVANGVTTIALSDIVKHDAGATVTFYGIDNSFTTPVVGSVNMAAGSKNFVYNKTGDYNISAVKENNTGSTLGTETTTYSDYDISGRHKTEITQKGYTTNYDYDKNGNVQKIIKKGLDPSEESVTYVRYDEFDRKVQELSPELYKKYGESKEDVGFRYTYYSDGKIATETDTEGNTTKYAYDESDNLKKLTKPNGSEYIYQYDWMNRLVQVNGPEGILESYSYNVSGGKTTETHTEYFSDTDTASTTNTYDYAGRLIQIDYPDTSKVVREYYADGKIRTETDGNLSKSYFNYGLYDSARKAKYDEQWVPFRNNTIKYVYSKTVYDKAGRVSTTITGNDNAGVSLNSTPTAASITVNEYYGNGQLWRSTDKERNNAFEEKTGKVIEFKYDNDGNVYSEKETVSDGIISNDTGTGTVTVNTQKTIETLYDHNYLGLPVNKRVKVEKQDLYGNNTTKADNSQNTDLVETCTKYEYDLNGNLYKETSGLIFDQNQYVDTKSKVVTEYHYNGMNKVTDIIRTWKDKDNNDVSISTNTEYNNEGDVSKSKDAKGNIIEYRYNPSGFLEKVIRKDVTKDYDANNNPIIKDEITVFKYDRAGRKTDEVLPENYTGTADDIVNVDNLNRNTFTYDKMGRIQTEGYNGKEYTLKDTGDGWNENTVNYISKAYLYDANGNVTKVLNAAGYEKGAYERGKVILNNDLGTRSYAEIVSIGLNPVNSTPAQIAALGYGTVYTYTPADKVSTVTYADIKQDSSSSNSQIFTYDTSGRMTSEKKARGHIAVTGYANDLHYDETIYNYDDYNRKKTVQVKKCVDVNPSVTAVTLSTDEFDFAGNVVKSTIGNSIVKYTYNAFNQVRTVTYHGDATVGDYVLTSQYDELGRVKMQYTDASSPVYYSTTFNMPSIADVYTYDGNDKVVIKKHGEKGSYDANKEIVLTNATTISSVYDANGNLSEAYDAKQNKTSFYYDEADRLVNTTASVVTNDGRSVDHASRTYYDKNGNVVKMENAVIDTTYGTSVKKSTKNTYDPLNRLMSEAVVNTDGTIKNLSLYEYNRDNGQSKSSEASNTSDSSKYRITTYNYDLLGRLVKTIEPSHTNAINAQVMIDMETIVYDYAGNIMSKADGRNKTTYYKYDEYNNLKYVICPVDNDGKVYATRYTYDVKGNMTQMDYAEVTLLAGIPKLDTNGEPTLTNVKQISKYDYNVSNQVTARYDGNSKSDSYNYYTNGLICTKSNRKGDKFGYVYNSDGNVTSVSLLGTTPTEITAYRYDSNGNPEGIDDKTKATVTIARTFDMLNRVMTKTTPGGTNKYEYDIVVPESVFNEKGLTAETIETIKPGDTIGKKVTKVYDNEERLRYVIDGYLNLSVASNILKGKVIAKYSYYNNGSLQSLSYSNGSTYPVDESYTYYEDNKPKTLTNTVNGTATESYTYVYDENDNIITKLDNKGTTSYQYDGLSRLSKVVEKNIALYGANAYERTTEYSYDGIGNRKTEVVTSKDSSYTIKSKIAKIYAYDARGCITDVVTKDSTSLSSADLTITQDTYTTDMLKYVYDLNGNQTTITRTYSKNSVLPLEQVAGYTYDKFDRLDSANVNSVTTYYAYDGEGFRVSKTTGTVTIKYLYEYDKVVSEYNQLTGEQVRNIYGTNLLSRSIIVNGVENENYYYLYNGHSDVTSLVRPDGSIAATYYYDAFGNIIEDKYYTTSGQETTQKLNNDVNYAGYFYDSETKLYYIGARYYDSLTARFLTEDTYTGDPNDPLSLNLYAYCANNPLIYHDPSGHFWKELWGGVKKAGSAVADTAKSAWNYVDKKAPVVTGFCEGLYDAGKSAVTGVADMGKGAYYAVTHPQETLDSAKKLVGTVKDGVVYAYNHPKEALNKTINAGKSAAKAIGKAVNDNLIHGDAKTRAKFFGRLVGEVALSVAGTKGLDKLAKVGKVAQVLEKTSKYTSKVTALVDKAKDAVNITKYIGPKLEMVGVGKLGRYVDNAVEAAGEVVEKNAIQKNFMKVVYGEGREAGEKATKKARKKVAKKADDVAGVGGNTPKVEIVDKSNKTFKINDWSDYPDDYVPLPDKNKTWELLEGDAYNDARKAANSANRKISKADPNIKANELEIHEIEPVKMGGSPTDPANKTGIQGKVHRKYVTPWWNKIRDAVKEALK</sequence>
<dbReference type="Gene3D" id="2.180.10.10">
    <property type="entry name" value="RHS repeat-associated core"/>
    <property type="match status" value="6"/>
</dbReference>
<dbReference type="eggNOG" id="COG3209">
    <property type="taxonomic scope" value="Bacteria"/>
</dbReference>
<organism evidence="2 3">
    <name type="scientific">Pseudobacteroides cellulosolvens ATCC 35603 = DSM 2933</name>
    <dbReference type="NCBI Taxonomy" id="398512"/>
    <lineage>
        <taxon>Bacteria</taxon>
        <taxon>Bacillati</taxon>
        <taxon>Bacillota</taxon>
        <taxon>Clostridia</taxon>
        <taxon>Eubacteriales</taxon>
        <taxon>Oscillospiraceae</taxon>
        <taxon>Pseudobacteroides</taxon>
    </lineage>
</organism>
<dbReference type="InterPro" id="IPR031325">
    <property type="entry name" value="RHS_repeat"/>
</dbReference>
<dbReference type="InterPro" id="IPR022385">
    <property type="entry name" value="Rhs_assc_core"/>
</dbReference>
<dbReference type="InterPro" id="IPR015915">
    <property type="entry name" value="Kelch-typ_b-propeller"/>
</dbReference>
<comment type="caution">
    <text evidence="2">The sequence shown here is derived from an EMBL/GenBank/DDBJ whole genome shotgun (WGS) entry which is preliminary data.</text>
</comment>
<dbReference type="STRING" id="398512.Bccel_5405"/>
<dbReference type="InterPro" id="IPR050708">
    <property type="entry name" value="T6SS_VgrG/RHS"/>
</dbReference>
<dbReference type="Proteomes" id="UP000036923">
    <property type="component" value="Unassembled WGS sequence"/>
</dbReference>
<feature type="domain" description="DUF6531" evidence="1">
    <location>
        <begin position="498"/>
        <end position="556"/>
    </location>
</feature>
<dbReference type="InterPro" id="IPR006530">
    <property type="entry name" value="YD"/>
</dbReference>
<dbReference type="Pfam" id="PF05593">
    <property type="entry name" value="RHS_repeat"/>
    <property type="match status" value="2"/>
</dbReference>
<dbReference type="RefSeq" id="WP_050753885.1">
    <property type="nucleotide sequence ID" value="NZ_LGTC01000001.1"/>
</dbReference>
<dbReference type="Pfam" id="PF20148">
    <property type="entry name" value="DUF6531"/>
    <property type="match status" value="1"/>
</dbReference>
<evidence type="ECO:0000259" key="1">
    <source>
        <dbReference type="Pfam" id="PF20148"/>
    </source>
</evidence>
<dbReference type="NCBIfam" id="TIGR03696">
    <property type="entry name" value="Rhs_assc_core"/>
    <property type="match status" value="1"/>
</dbReference>
<dbReference type="Gene3D" id="2.120.10.80">
    <property type="entry name" value="Kelch-type beta propeller"/>
    <property type="match status" value="2"/>
</dbReference>
<name>A0A0L6JWA6_9FIRM</name>
<reference evidence="3" key="1">
    <citation type="submission" date="2015-07" db="EMBL/GenBank/DDBJ databases">
        <title>Near-Complete Genome Sequence of the Cellulolytic Bacterium Bacteroides (Pseudobacteroides) cellulosolvens ATCC 35603.</title>
        <authorList>
            <person name="Dassa B."/>
            <person name="Utturkar S.M."/>
            <person name="Klingeman D.M."/>
            <person name="Hurt R.A."/>
            <person name="Keller M."/>
            <person name="Xu J."/>
            <person name="Reddy Y.H.K."/>
            <person name="Borovok I."/>
            <person name="Grinberg I.R."/>
            <person name="Lamed R."/>
            <person name="Zhivin O."/>
            <person name="Bayer E.A."/>
            <person name="Brown S.D."/>
        </authorList>
    </citation>
    <scope>NUCLEOTIDE SEQUENCE [LARGE SCALE GENOMIC DNA]</scope>
    <source>
        <strain evidence="3">DSM 2933</strain>
    </source>
</reference>
<dbReference type="EMBL" id="LGTC01000001">
    <property type="protein sequence ID" value="KNY30128.1"/>
    <property type="molecule type" value="Genomic_DNA"/>
</dbReference>
<dbReference type="InterPro" id="IPR045351">
    <property type="entry name" value="DUF6531"/>
</dbReference>
<dbReference type="SUPFAM" id="SSF117281">
    <property type="entry name" value="Kelch motif"/>
    <property type="match status" value="1"/>
</dbReference>
<proteinExistence type="predicted"/>
<keyword evidence="3" id="KW-1185">Reference proteome</keyword>
<dbReference type="PANTHER" id="PTHR32305:SF15">
    <property type="entry name" value="PROTEIN RHSA-RELATED"/>
    <property type="match status" value="1"/>
</dbReference>
<dbReference type="PANTHER" id="PTHR32305">
    <property type="match status" value="1"/>
</dbReference>
<protein>
    <submittedName>
        <fullName evidence="2">RHS repeat-associated core domain containing protein-containing protein</fullName>
    </submittedName>
</protein>
<dbReference type="Pfam" id="PF24681">
    <property type="entry name" value="Kelch_KLHDC2_KLHL20_DRC7"/>
    <property type="match status" value="1"/>
</dbReference>
<dbReference type="eggNOG" id="COG3210">
    <property type="taxonomic scope" value="Bacteria"/>
</dbReference>
<dbReference type="InterPro" id="IPR006652">
    <property type="entry name" value="Kelch_1"/>
</dbReference>
<dbReference type="SMART" id="SM00612">
    <property type="entry name" value="Kelch"/>
    <property type="match status" value="4"/>
</dbReference>
<evidence type="ECO:0000313" key="2">
    <source>
        <dbReference type="EMBL" id="KNY30128.1"/>
    </source>
</evidence>
<accession>A0A0L6JWA6</accession>